<feature type="compositionally biased region" description="Polar residues" evidence="1">
    <location>
        <begin position="575"/>
        <end position="590"/>
    </location>
</feature>
<sequence length="825" mass="91804">MSLLSKWFHNINNKLNDSNGADTHISVESFKLYSESYTMLVDWVNSNIWTGSWNILSGAIMASLGSCCGPISPFKARGIILLSSLVTLINSVNLIILEAGEWRTFLSEEDLQYIRDNDLYYHMSIAYYSTTICTVISLVSSIFGTLHALCFIKSKEDSSIRELFSSNILDSSNSKFSTLTDLTTNLVQNHGTLNLKTPTGPQPHPSWLYRHTSSNSVTSTSGVKRTISYLGMGKSLSQLDNSGEIYSTSNKQGTLRKSSGHAHRTAQIRRHQSMYINPSTVFEHGGGGACGGLSGTNESLHAKRTLSNTRKSSLKRSATSAGVYPSAHYAAYRKFKENYRKLHGGESLFCEFQAGKSFDLPDPSKLSYNRCRDLWADGTPSCVMMTTYDDEDEEEDRGPPSSDDSCHGNIRYQAINGLFQDSRPQKQNNALHRYASLENLLNSTSDKIINPHGIVRYNSTGSISSAGSERKIAIFPTKTENQEALRRNRSQMTQTPTSIYSLESKLVQNSSIADSEEDRIQTIYDVPRKRNTSIKKSNSRVSSSGKLRLRVESFKETSNSVAETTAAPPPPHTSCMETQTDGNYTGQFGASSSPGKKHHHVPPKPIRKYKPNGTPASHSERSTSPDNSSTSGYSSPSASGPPKDASNNEEITVIQIVPTDHSKRLSSFHRELPRIATNGTLQRPLFLKQRKLQEIHKSIAQQNQHAYGGYTTLPRRTDTRRGVPLPSVPELDRSDNERSISPPHTRRLEKSQSLDKSKEYNIEEKLKVLLHLINQNDQLCNKNLSKEILSENGDDDAVEYLAQLESVARRLKDHYLQKDSSPSRP</sequence>
<feature type="region of interest" description="Disordered" evidence="1">
    <location>
        <begin position="531"/>
        <end position="647"/>
    </location>
</feature>
<evidence type="ECO:0000256" key="1">
    <source>
        <dbReference type="SAM" id="MobiDB-lite"/>
    </source>
</evidence>
<feature type="region of interest" description="Disordered" evidence="1">
    <location>
        <begin position="241"/>
        <end position="262"/>
    </location>
</feature>
<dbReference type="AlphaFoldDB" id="A0A7R8CEZ3"/>
<dbReference type="Proteomes" id="UP000675881">
    <property type="component" value="Chromosome 11"/>
</dbReference>
<keyword evidence="3" id="KW-1185">Reference proteome</keyword>
<feature type="compositionally biased region" description="Low complexity" evidence="1">
    <location>
        <begin position="534"/>
        <end position="546"/>
    </location>
</feature>
<organism evidence="2 3">
    <name type="scientific">Lepeophtheirus salmonis</name>
    <name type="common">Salmon louse</name>
    <name type="synonym">Caligus salmonis</name>
    <dbReference type="NCBI Taxonomy" id="72036"/>
    <lineage>
        <taxon>Eukaryota</taxon>
        <taxon>Metazoa</taxon>
        <taxon>Ecdysozoa</taxon>
        <taxon>Arthropoda</taxon>
        <taxon>Crustacea</taxon>
        <taxon>Multicrustacea</taxon>
        <taxon>Hexanauplia</taxon>
        <taxon>Copepoda</taxon>
        <taxon>Siphonostomatoida</taxon>
        <taxon>Caligidae</taxon>
        <taxon>Lepeophtheirus</taxon>
    </lineage>
</organism>
<dbReference type="EMBL" id="HG994590">
    <property type="protein sequence ID" value="CAF2800951.1"/>
    <property type="molecule type" value="Genomic_DNA"/>
</dbReference>
<gene>
    <name evidence="2" type="ORF">LSAA_3208</name>
</gene>
<evidence type="ECO:0000313" key="3">
    <source>
        <dbReference type="Proteomes" id="UP000675881"/>
    </source>
</evidence>
<accession>A0A7R8CEZ3</accession>
<reference evidence="2" key="1">
    <citation type="submission" date="2021-02" db="EMBL/GenBank/DDBJ databases">
        <authorList>
            <person name="Bekaert M."/>
        </authorList>
    </citation>
    <scope>NUCLEOTIDE SEQUENCE</scope>
    <source>
        <strain evidence="2">IoA-00</strain>
    </source>
</reference>
<protein>
    <submittedName>
        <fullName evidence="2">(salmon louse) hypothetical protein</fullName>
    </submittedName>
</protein>
<dbReference type="OrthoDB" id="6375471at2759"/>
<evidence type="ECO:0000313" key="2">
    <source>
        <dbReference type="EMBL" id="CAF2800951.1"/>
    </source>
</evidence>
<feature type="compositionally biased region" description="Basic residues" evidence="1">
    <location>
        <begin position="595"/>
        <end position="610"/>
    </location>
</feature>
<feature type="compositionally biased region" description="Polar residues" evidence="1">
    <location>
        <begin position="241"/>
        <end position="257"/>
    </location>
</feature>
<feature type="region of interest" description="Disordered" evidence="1">
    <location>
        <begin position="706"/>
        <end position="754"/>
    </location>
</feature>
<name>A0A7R8CEZ3_LEPSM</name>
<feature type="compositionally biased region" description="Low complexity" evidence="1">
    <location>
        <begin position="624"/>
        <end position="642"/>
    </location>
</feature>
<proteinExistence type="predicted"/>